<dbReference type="GO" id="GO:0005524">
    <property type="term" value="F:ATP binding"/>
    <property type="evidence" value="ECO:0007669"/>
    <property type="project" value="UniProtKB-KW"/>
</dbReference>
<dbReference type="Pfam" id="PF00005">
    <property type="entry name" value="ABC_tran"/>
    <property type="match status" value="1"/>
</dbReference>
<feature type="domain" description="ABC transporter" evidence="5">
    <location>
        <begin position="6"/>
        <end position="220"/>
    </location>
</feature>
<evidence type="ECO:0000313" key="6">
    <source>
        <dbReference type="EMBL" id="MBE9663678.1"/>
    </source>
</evidence>
<dbReference type="InterPro" id="IPR027417">
    <property type="entry name" value="P-loop_NTPase"/>
</dbReference>
<accession>A0A929PXB2</accession>
<dbReference type="PROSITE" id="PS00211">
    <property type="entry name" value="ABC_TRANSPORTER_1"/>
    <property type="match status" value="1"/>
</dbReference>
<keyword evidence="3" id="KW-0547">Nucleotide-binding</keyword>
<dbReference type="GO" id="GO:0016887">
    <property type="term" value="F:ATP hydrolysis activity"/>
    <property type="evidence" value="ECO:0007669"/>
    <property type="project" value="InterPro"/>
</dbReference>
<keyword evidence="7" id="KW-1185">Reference proteome</keyword>
<dbReference type="PANTHER" id="PTHR42734:SF17">
    <property type="entry name" value="METAL TRANSPORT SYSTEM ATP-BINDING PROTEIN TM_0124-RELATED"/>
    <property type="match status" value="1"/>
</dbReference>
<reference evidence="6" key="1">
    <citation type="submission" date="2020-10" db="EMBL/GenBank/DDBJ databases">
        <title>Mucilaginibacter mali sp. nov., isolated from rhizosphere soil of apple orchard.</title>
        <authorList>
            <person name="Lee J.-S."/>
            <person name="Kim H.S."/>
            <person name="Kim J.-S."/>
        </authorList>
    </citation>
    <scope>NUCLEOTIDE SEQUENCE</scope>
    <source>
        <strain evidence="6">KCTC 22746</strain>
    </source>
</reference>
<keyword evidence="4 6" id="KW-0067">ATP-binding</keyword>
<dbReference type="InterPro" id="IPR017871">
    <property type="entry name" value="ABC_transporter-like_CS"/>
</dbReference>
<dbReference type="RefSeq" id="WP_194112922.1">
    <property type="nucleotide sequence ID" value="NZ_JADFFL010000007.1"/>
</dbReference>
<dbReference type="SUPFAM" id="SSF52540">
    <property type="entry name" value="P-loop containing nucleoside triphosphate hydrolases"/>
    <property type="match status" value="1"/>
</dbReference>
<keyword evidence="2" id="KW-0813">Transport</keyword>
<organism evidence="6 7">
    <name type="scientific">Mucilaginibacter myungsuensis</name>
    <dbReference type="NCBI Taxonomy" id="649104"/>
    <lineage>
        <taxon>Bacteria</taxon>
        <taxon>Pseudomonadati</taxon>
        <taxon>Bacteroidota</taxon>
        <taxon>Sphingobacteriia</taxon>
        <taxon>Sphingobacteriales</taxon>
        <taxon>Sphingobacteriaceae</taxon>
        <taxon>Mucilaginibacter</taxon>
    </lineage>
</organism>
<evidence type="ECO:0000256" key="1">
    <source>
        <dbReference type="ARBA" id="ARBA00005417"/>
    </source>
</evidence>
<dbReference type="InterPro" id="IPR050153">
    <property type="entry name" value="Metal_Ion_Import_ABC"/>
</dbReference>
<dbReference type="PROSITE" id="PS50893">
    <property type="entry name" value="ABC_TRANSPORTER_2"/>
    <property type="match status" value="1"/>
</dbReference>
<evidence type="ECO:0000256" key="2">
    <source>
        <dbReference type="ARBA" id="ARBA00022448"/>
    </source>
</evidence>
<evidence type="ECO:0000259" key="5">
    <source>
        <dbReference type="PROSITE" id="PS50893"/>
    </source>
</evidence>
<comment type="similarity">
    <text evidence="1">Belongs to the ABC transporter superfamily.</text>
</comment>
<sequence>MVPLSLKADSITLEFKGRKILQDVHIDCQQGEIVGLLGRNGCGKSSLLKIIFGTLKPIYKYVGINGEVLQDNFSDRRIAYLPQHNYLPKGLKVDEVARLMVGQNQWGNFERQPGYTDYKNKRTDQLSGGELRRLEMLMVLYSPADFLLLDEPFTHISPVMTDWFKEQLLEARKTKGIIVTDHQYLNIIDVSDRIVLLNNGVTKPIVDPKELMQYGYVKNI</sequence>
<dbReference type="SMART" id="SM00382">
    <property type="entry name" value="AAA"/>
    <property type="match status" value="1"/>
</dbReference>
<dbReference type="InterPro" id="IPR003439">
    <property type="entry name" value="ABC_transporter-like_ATP-bd"/>
</dbReference>
<dbReference type="EMBL" id="JADFFL010000007">
    <property type="protein sequence ID" value="MBE9663678.1"/>
    <property type="molecule type" value="Genomic_DNA"/>
</dbReference>
<evidence type="ECO:0000256" key="3">
    <source>
        <dbReference type="ARBA" id="ARBA00022741"/>
    </source>
</evidence>
<dbReference type="PANTHER" id="PTHR42734">
    <property type="entry name" value="METAL TRANSPORT SYSTEM ATP-BINDING PROTEIN TM_0124-RELATED"/>
    <property type="match status" value="1"/>
</dbReference>
<dbReference type="InterPro" id="IPR003593">
    <property type="entry name" value="AAA+_ATPase"/>
</dbReference>
<protein>
    <submittedName>
        <fullName evidence="6">ATP-binding cassette domain-containing protein</fullName>
    </submittedName>
</protein>
<evidence type="ECO:0000313" key="7">
    <source>
        <dbReference type="Proteomes" id="UP000622475"/>
    </source>
</evidence>
<dbReference type="Proteomes" id="UP000622475">
    <property type="component" value="Unassembled WGS sequence"/>
</dbReference>
<comment type="caution">
    <text evidence="6">The sequence shown here is derived from an EMBL/GenBank/DDBJ whole genome shotgun (WGS) entry which is preliminary data.</text>
</comment>
<dbReference type="AlphaFoldDB" id="A0A929PXB2"/>
<gene>
    <name evidence="6" type="ORF">IRJ16_17460</name>
</gene>
<proteinExistence type="inferred from homology"/>
<evidence type="ECO:0000256" key="4">
    <source>
        <dbReference type="ARBA" id="ARBA00022840"/>
    </source>
</evidence>
<dbReference type="Gene3D" id="3.40.50.300">
    <property type="entry name" value="P-loop containing nucleotide triphosphate hydrolases"/>
    <property type="match status" value="1"/>
</dbReference>
<name>A0A929PXB2_9SPHI</name>